<comment type="caution">
    <text evidence="2">The sequence shown here is derived from an EMBL/GenBank/DDBJ whole genome shotgun (WGS) entry which is preliminary data.</text>
</comment>
<evidence type="ECO:0000256" key="1">
    <source>
        <dbReference type="SAM" id="SignalP"/>
    </source>
</evidence>
<sequence length="554" mass="61827">MIGLNNKKVTKPDRRLPGRVALAVTLAATSAAQADDQNWLTKDWEISGYARQYLSWNLENPTLIGPGPNGLDGVQEGDYRGDLSMVRTVGKLNIFRDFGAVRFKTTGRVSREASTSYLDDVQDVADAWARTGGAPESSVDLIDDSYNDEELREFWLQGDLTDSLNLKIGRQQVVWGETDFFQLMDVIHGYDFRWRSFLEPENEELRKPLNMVNLTQRFDDAGGSLQLIYIPGRLNDEEDRGNSYDVEGGRWANQPNRGVPFATAPFGANVRYNYHHPDADMDDDSYGLRWNGLAGDWGYSLAWFHGPNPNPVANPNPATNNTAPELFLGAYEGTYEGGPAEAGEFIYPYIDVFGVSANNYFPSLDVVFSTELAYIPEAPYNAGIQSNSQGRGCGFFPGFCGIEEKNLFRSMFRIDKQVDLTGVLGTSRPSFLSVQVFNNWIADFDKSEQLVNTAGFSGDTKEFSSIVTAILAANYANDQINPSLAVGSDLTYGGGFVIPSVEFVYGDHIRVRLEADIFFDREEQDRPLQDFNDTNLFGYFAGNDQFVARLTYQF</sequence>
<feature type="signal peptide" evidence="1">
    <location>
        <begin position="1"/>
        <end position="34"/>
    </location>
</feature>
<reference evidence="2" key="1">
    <citation type="submission" date="2021-10" db="EMBL/GenBank/DDBJ databases">
        <title>The diversity and Nitrogen Metabolism of Culturable Nitrate-Utilizing Bacteria Within the Oxygen Minimum Zone of the Changjiang (Yangtze River)Estuary.</title>
        <authorList>
            <person name="Zhang D."/>
            <person name="Zheng J."/>
            <person name="Liu S."/>
            <person name="He W."/>
        </authorList>
    </citation>
    <scope>NUCLEOTIDE SEQUENCE</scope>
    <source>
        <strain evidence="2">FXH-223</strain>
    </source>
</reference>
<dbReference type="AlphaFoldDB" id="A0A9Q3UMU9"/>
<dbReference type="RefSeq" id="WP_228233522.1">
    <property type="nucleotide sequence ID" value="NZ_ARXL01000027.1"/>
</dbReference>
<accession>A0A9Q3UMU9</accession>
<dbReference type="EMBL" id="JAJGNA010000005">
    <property type="protein sequence ID" value="MCC4308272.1"/>
    <property type="molecule type" value="Genomic_DNA"/>
</dbReference>
<protein>
    <recommendedName>
        <fullName evidence="4">LysR family transcriptional regulator</fullName>
    </recommendedName>
</protein>
<gene>
    <name evidence="2" type="ORF">LL252_06775</name>
</gene>
<evidence type="ECO:0000313" key="3">
    <source>
        <dbReference type="Proteomes" id="UP001108027"/>
    </source>
</evidence>
<evidence type="ECO:0000313" key="2">
    <source>
        <dbReference type="EMBL" id="MCC4308272.1"/>
    </source>
</evidence>
<proteinExistence type="predicted"/>
<feature type="chain" id="PRO_5040269129" description="LysR family transcriptional regulator" evidence="1">
    <location>
        <begin position="35"/>
        <end position="554"/>
    </location>
</feature>
<evidence type="ECO:0008006" key="4">
    <source>
        <dbReference type="Google" id="ProtNLM"/>
    </source>
</evidence>
<name>A0A9Q3UMU9_9GAMM</name>
<keyword evidence="3" id="KW-1185">Reference proteome</keyword>
<dbReference type="InterPro" id="IPR010727">
    <property type="entry name" value="DUF1302"/>
</dbReference>
<dbReference type="Proteomes" id="UP001108027">
    <property type="component" value="Unassembled WGS sequence"/>
</dbReference>
<organism evidence="2 3">
    <name type="scientific">Alloalcanivorax marinus</name>
    <dbReference type="NCBI Taxonomy" id="1177169"/>
    <lineage>
        <taxon>Bacteria</taxon>
        <taxon>Pseudomonadati</taxon>
        <taxon>Pseudomonadota</taxon>
        <taxon>Gammaproteobacteria</taxon>
        <taxon>Oceanospirillales</taxon>
        <taxon>Alcanivoracaceae</taxon>
        <taxon>Alloalcanivorax</taxon>
    </lineage>
</organism>
<keyword evidence="1" id="KW-0732">Signal</keyword>
<dbReference type="Pfam" id="PF06980">
    <property type="entry name" value="DUF1302"/>
    <property type="match status" value="1"/>
</dbReference>